<name>A0A4Z1G5G1_9HELO</name>
<organism evidence="1 2">
    <name type="scientific">Botrytis hyacinthi</name>
    <dbReference type="NCBI Taxonomy" id="278943"/>
    <lineage>
        <taxon>Eukaryota</taxon>
        <taxon>Fungi</taxon>
        <taxon>Dikarya</taxon>
        <taxon>Ascomycota</taxon>
        <taxon>Pezizomycotina</taxon>
        <taxon>Leotiomycetes</taxon>
        <taxon>Helotiales</taxon>
        <taxon>Sclerotiniaceae</taxon>
        <taxon>Botrytis</taxon>
    </lineage>
</organism>
<keyword evidence="2" id="KW-1185">Reference proteome</keyword>
<proteinExistence type="predicted"/>
<protein>
    <submittedName>
        <fullName evidence="1">Uncharacterized protein</fullName>
    </submittedName>
</protein>
<sequence length="286" mass="32181">MALNHSVISFTRGAYWTGPLVVFRTERPDIDSAVVQDISLDDLPRVIRLLRQIANGNRVMKHHVFKSSFNTSKCVIVRCKGDHMNASGETQLAVTRVPELHPIFEGQPTNISQLMGIPLIIQRIPREAGRDVVFDKDHLRNDFCGALHLDTLPHSETWGQIPSQWHENVGTVLVAREDKKDITTLQLTAIMTFIRRLDFSVVKDEPDVGMKQAFLEGHFTRRNFEEFFFNLFAANVGQIPQLDGDLISPYSNSSDSIGISQNSSALDKALDLLYKTGLSTMFTVDD</sequence>
<evidence type="ECO:0000313" key="1">
    <source>
        <dbReference type="EMBL" id="TGO32234.1"/>
    </source>
</evidence>
<dbReference type="AlphaFoldDB" id="A0A4Z1G5G1"/>
<reference evidence="1 2" key="1">
    <citation type="submission" date="2017-12" db="EMBL/GenBank/DDBJ databases">
        <title>Comparative genomics of Botrytis spp.</title>
        <authorList>
            <person name="Valero-Jimenez C.A."/>
            <person name="Tapia P."/>
            <person name="Veloso J."/>
            <person name="Silva-Moreno E."/>
            <person name="Staats M."/>
            <person name="Valdes J.H."/>
            <person name="Van Kan J.A.L."/>
        </authorList>
    </citation>
    <scope>NUCLEOTIDE SEQUENCE [LARGE SCALE GENOMIC DNA]</scope>
    <source>
        <strain evidence="1 2">Bh0001</strain>
    </source>
</reference>
<evidence type="ECO:0000313" key="2">
    <source>
        <dbReference type="Proteomes" id="UP000297814"/>
    </source>
</evidence>
<dbReference type="EMBL" id="PQXK01000337">
    <property type="protein sequence ID" value="TGO32234.1"/>
    <property type="molecule type" value="Genomic_DNA"/>
</dbReference>
<gene>
    <name evidence="1" type="ORF">BHYA_0337g00060</name>
</gene>
<accession>A0A4Z1G5G1</accession>
<dbReference type="Proteomes" id="UP000297814">
    <property type="component" value="Unassembled WGS sequence"/>
</dbReference>
<comment type="caution">
    <text evidence="1">The sequence shown here is derived from an EMBL/GenBank/DDBJ whole genome shotgun (WGS) entry which is preliminary data.</text>
</comment>